<evidence type="ECO:0008006" key="5">
    <source>
        <dbReference type="Google" id="ProtNLM"/>
    </source>
</evidence>
<evidence type="ECO:0000256" key="1">
    <source>
        <dbReference type="SAM" id="MobiDB-lite"/>
    </source>
</evidence>
<dbReference type="OrthoDB" id="8255965at2"/>
<protein>
    <recommendedName>
        <fullName evidence="5">Chromosome partition protein Smc</fullName>
    </recommendedName>
</protein>
<dbReference type="RefSeq" id="WP_139484293.1">
    <property type="nucleotide sequence ID" value="NZ_CAADFB020000030.1"/>
</dbReference>
<comment type="caution">
    <text evidence="3">The sequence shown here is derived from an EMBL/GenBank/DDBJ whole genome shotgun (WGS) entry which is preliminary data.</text>
</comment>
<keyword evidence="4" id="KW-1185">Reference proteome</keyword>
<dbReference type="Gene3D" id="1.20.5.340">
    <property type="match status" value="1"/>
</dbReference>
<evidence type="ECO:0000313" key="3">
    <source>
        <dbReference type="EMBL" id="VIO71567.1"/>
    </source>
</evidence>
<feature type="region of interest" description="Disordered" evidence="1">
    <location>
        <begin position="115"/>
        <end position="143"/>
    </location>
</feature>
<dbReference type="AlphaFoldDB" id="A0A508TEI1"/>
<keyword evidence="2" id="KW-0472">Membrane</keyword>
<name>A0A508TEI1_9BRAD</name>
<feature type="transmembrane region" description="Helical" evidence="2">
    <location>
        <begin position="15"/>
        <end position="36"/>
    </location>
</feature>
<gene>
    <name evidence="3" type="ORF">CI1B_37520</name>
</gene>
<evidence type="ECO:0000256" key="2">
    <source>
        <dbReference type="SAM" id="Phobius"/>
    </source>
</evidence>
<accession>A0A508TEI1</accession>
<proteinExistence type="predicted"/>
<evidence type="ECO:0000313" key="4">
    <source>
        <dbReference type="Proteomes" id="UP000328092"/>
    </source>
</evidence>
<keyword evidence="2" id="KW-1133">Transmembrane helix</keyword>
<keyword evidence="2" id="KW-0812">Transmembrane</keyword>
<sequence>MTDPSMPADARPRSALPLLVALLALIVAAGALWMSYGSGTRSAGSQQQAAVAPAPDPAIEQIKQTLASLQQAVQGVQADQQKLASQVGDVQQKLSAQQGDQKLLSDQLGSLSARVNSLESARAESPAAPQPAPAPRNTKRTKQ</sequence>
<organism evidence="3 4">
    <name type="scientific">Bradyrhizobium ivorense</name>
    <dbReference type="NCBI Taxonomy" id="2511166"/>
    <lineage>
        <taxon>Bacteria</taxon>
        <taxon>Pseudomonadati</taxon>
        <taxon>Pseudomonadota</taxon>
        <taxon>Alphaproteobacteria</taxon>
        <taxon>Hyphomicrobiales</taxon>
        <taxon>Nitrobacteraceae</taxon>
        <taxon>Bradyrhizobium</taxon>
    </lineage>
</organism>
<reference evidence="3" key="1">
    <citation type="submission" date="2019-02" db="EMBL/GenBank/DDBJ databases">
        <authorList>
            <person name="Pothier F.J."/>
        </authorList>
    </citation>
    <scope>NUCLEOTIDE SEQUENCE</scope>
    <source>
        <strain evidence="3">CI-1B</strain>
    </source>
</reference>
<dbReference type="Proteomes" id="UP000328092">
    <property type="component" value="Unassembled WGS sequence"/>
</dbReference>
<dbReference type="EMBL" id="CAADFC020000013">
    <property type="protein sequence ID" value="VIO71567.1"/>
    <property type="molecule type" value="Genomic_DNA"/>
</dbReference>